<organism evidence="1 2">
    <name type="scientific">Bradyrhizobium septentrionale</name>
    <dbReference type="NCBI Taxonomy" id="1404411"/>
    <lineage>
        <taxon>Bacteria</taxon>
        <taxon>Pseudomonadati</taxon>
        <taxon>Pseudomonadota</taxon>
        <taxon>Alphaproteobacteria</taxon>
        <taxon>Hyphomicrobiales</taxon>
        <taxon>Nitrobacteraceae</taxon>
        <taxon>Bradyrhizobium</taxon>
    </lineage>
</organism>
<evidence type="ECO:0000313" key="1">
    <source>
        <dbReference type="EMBL" id="WXC81182.1"/>
    </source>
</evidence>
<gene>
    <name evidence="1" type="ORF">WDK88_05985</name>
</gene>
<evidence type="ECO:0008006" key="3">
    <source>
        <dbReference type="Google" id="ProtNLM"/>
    </source>
</evidence>
<sequence length="55" mass="6301">MTVVDLEELAEMAVQLESTARKLAPSPERYELLRDVARFRAQLATRLSELKAKKK</sequence>
<keyword evidence="2" id="KW-1185">Reference proteome</keyword>
<protein>
    <recommendedName>
        <fullName evidence="3">50S ribosomal protein L29</fullName>
    </recommendedName>
</protein>
<dbReference type="Proteomes" id="UP001432046">
    <property type="component" value="Chromosome"/>
</dbReference>
<reference evidence="1" key="1">
    <citation type="journal article" date="2021" name="Int. J. Syst. Evol. Microbiol.">
        <title>Bradyrhizobium septentrionale sp. nov. (sv. septentrionale) and Bradyrhizobium quebecense sp. nov. (sv. septentrionale) associated with legumes native to Canada possess rearranged symbiosis genes and numerous insertion sequences.</title>
        <authorList>
            <person name="Bromfield E.S.P."/>
            <person name="Cloutier S."/>
        </authorList>
    </citation>
    <scope>NUCLEOTIDE SEQUENCE</scope>
    <source>
        <strain evidence="1">5S5</strain>
    </source>
</reference>
<accession>A0ABZ2P2B7</accession>
<dbReference type="EMBL" id="CP147711">
    <property type="protein sequence ID" value="WXC81182.1"/>
    <property type="molecule type" value="Genomic_DNA"/>
</dbReference>
<reference evidence="1" key="2">
    <citation type="submission" date="2024-03" db="EMBL/GenBank/DDBJ databases">
        <authorList>
            <person name="Bromfield E.S.P."/>
            <person name="Cloutier S."/>
        </authorList>
    </citation>
    <scope>NUCLEOTIDE SEQUENCE</scope>
    <source>
        <strain evidence="1">5S5</strain>
    </source>
</reference>
<evidence type="ECO:0000313" key="2">
    <source>
        <dbReference type="Proteomes" id="UP001432046"/>
    </source>
</evidence>
<proteinExistence type="predicted"/>
<name>A0ABZ2P2B7_9BRAD</name>
<dbReference type="RefSeq" id="WP_338692198.1">
    <property type="nucleotide sequence ID" value="NZ_CP147708.1"/>
</dbReference>